<sequence length="525" mass="58281">MQYVLSPAIQPVLHPVHREPAHPAVGQFVQKGAKGLKMFCNSSWERGVRIWERNNSADTKVSEEGGGGGAPGTGAEIPLQPVEKTMVKQVAPLQSMEVHDGADIHSEVHGGPPARADGCVLKEAVTWWRACARAGSWQELWPCGERSPCWSRFSGRTCDTMEDSCWNSLFLKDCIPWKGPTLEQLMKNCSLWEGPMLEEFVKDCLPWDGRHTGTEEKRTFIVHLVQTPCKSRDIFNKIRLLRVPSNLTLNVSRDGASTTSLGNLFQCLPTLIVKNFFLKSSLNLPSLSLKPLILVLSQQALLKILEGCYKVSPQPSLLQAEQLQLSQPVLIGEVLQPLDHFHGLSLDPLQQHHVLLVLRAPELDALLHVRSHQSRVKGQNHLPRPAGHASFDAAQDAVGFLGCKCTLLAHVQLFIHQYLQVLLRRAALYHIIPQPILKPRITPTQGQDPALGLVEPHEVRTGPLLQLVQVPLDGIPSFWCLNCTTQFGVVCKLAEGALCLTVNVIDENTEQHWSQYGPLRDTTCH</sequence>
<feature type="region of interest" description="Disordered" evidence="1">
    <location>
        <begin position="55"/>
        <end position="77"/>
    </location>
</feature>
<gene>
    <name evidence="2" type="ORF">QYF61_008586</name>
</gene>
<dbReference type="EMBL" id="JAUNZN010000007">
    <property type="protein sequence ID" value="KAK4818202.1"/>
    <property type="molecule type" value="Genomic_DNA"/>
</dbReference>
<evidence type="ECO:0000313" key="3">
    <source>
        <dbReference type="Proteomes" id="UP001333110"/>
    </source>
</evidence>
<dbReference type="Proteomes" id="UP001333110">
    <property type="component" value="Unassembled WGS sequence"/>
</dbReference>
<reference evidence="2 3" key="1">
    <citation type="journal article" date="2023" name="J. Hered.">
        <title>Chromosome-level genome of the wood stork (Mycteria americana) provides insight into avian chromosome evolution.</title>
        <authorList>
            <person name="Flamio R. Jr."/>
            <person name="Ramstad K.M."/>
        </authorList>
    </citation>
    <scope>NUCLEOTIDE SEQUENCE [LARGE SCALE GENOMIC DNA]</scope>
    <source>
        <strain evidence="2">JAX WOST 10</strain>
    </source>
</reference>
<name>A0AAN7N1R1_MYCAM</name>
<proteinExistence type="predicted"/>
<protein>
    <submittedName>
        <fullName evidence="2">Uncharacterized protein</fullName>
    </submittedName>
</protein>
<comment type="caution">
    <text evidence="2">The sequence shown here is derived from an EMBL/GenBank/DDBJ whole genome shotgun (WGS) entry which is preliminary data.</text>
</comment>
<accession>A0AAN7N1R1</accession>
<evidence type="ECO:0000313" key="2">
    <source>
        <dbReference type="EMBL" id="KAK4818202.1"/>
    </source>
</evidence>
<keyword evidence="3" id="KW-1185">Reference proteome</keyword>
<dbReference type="AlphaFoldDB" id="A0AAN7N1R1"/>
<evidence type="ECO:0000256" key="1">
    <source>
        <dbReference type="SAM" id="MobiDB-lite"/>
    </source>
</evidence>
<organism evidence="2 3">
    <name type="scientific">Mycteria americana</name>
    <name type="common">Wood stork</name>
    <dbReference type="NCBI Taxonomy" id="33587"/>
    <lineage>
        <taxon>Eukaryota</taxon>
        <taxon>Metazoa</taxon>
        <taxon>Chordata</taxon>
        <taxon>Craniata</taxon>
        <taxon>Vertebrata</taxon>
        <taxon>Euteleostomi</taxon>
        <taxon>Archelosauria</taxon>
        <taxon>Archosauria</taxon>
        <taxon>Dinosauria</taxon>
        <taxon>Saurischia</taxon>
        <taxon>Theropoda</taxon>
        <taxon>Coelurosauria</taxon>
        <taxon>Aves</taxon>
        <taxon>Neognathae</taxon>
        <taxon>Neoaves</taxon>
        <taxon>Aequornithes</taxon>
        <taxon>Ciconiiformes</taxon>
        <taxon>Ciconiidae</taxon>
        <taxon>Mycteria</taxon>
    </lineage>
</organism>